<proteinExistence type="predicted"/>
<dbReference type="SUPFAM" id="SSF55874">
    <property type="entry name" value="ATPase domain of HSP90 chaperone/DNA topoisomerase II/histidine kinase"/>
    <property type="match status" value="1"/>
</dbReference>
<dbReference type="GO" id="GO:0046983">
    <property type="term" value="F:protein dimerization activity"/>
    <property type="evidence" value="ECO:0007669"/>
    <property type="project" value="InterPro"/>
</dbReference>
<dbReference type="GO" id="GO:0000155">
    <property type="term" value="F:phosphorelay sensor kinase activity"/>
    <property type="evidence" value="ECO:0007669"/>
    <property type="project" value="InterPro"/>
</dbReference>
<keyword evidence="2" id="KW-0418">Kinase</keyword>
<feature type="transmembrane region" description="Helical" evidence="4">
    <location>
        <begin position="109"/>
        <end position="127"/>
    </location>
</feature>
<dbReference type="KEGG" id="nsn:EXE58_01895"/>
<gene>
    <name evidence="6" type="ORF">EXE58_01895</name>
</gene>
<feature type="domain" description="Histidine kinase/HSP90-like ATPase" evidence="5">
    <location>
        <begin position="564"/>
        <end position="655"/>
    </location>
</feature>
<keyword evidence="4" id="KW-0472">Membrane</keyword>
<dbReference type="RefSeq" id="WP_135266317.1">
    <property type="nucleotide sequence ID" value="NZ_CP038436.1"/>
</dbReference>
<evidence type="ECO:0000259" key="5">
    <source>
        <dbReference type="SMART" id="SM00387"/>
    </source>
</evidence>
<feature type="transmembrane region" description="Helical" evidence="4">
    <location>
        <begin position="242"/>
        <end position="259"/>
    </location>
</feature>
<dbReference type="InterPro" id="IPR029016">
    <property type="entry name" value="GAF-like_dom_sf"/>
</dbReference>
<sequence>MPTRVAAPGLAAALAAACVAACLLAVVLVSNGNAWSSTGVRDLPVDVVIGITFPLCALLVLAGAAPVCTVAVLLLGSGTAAAAAALGTAVAAVADGASAGVSFAVQLQGFIWVPAFLPIVTVVPLVFPDGRLPSPRWRPVLVAAVVGIVAMTVGTALHPTPFVGATTLEKPVTSAAVAGPFFVVGAVLSMVSMALALTSLVLRWRRASGLVRRQLTVLLGAVALLAVDVVVTSFLAWPLSTVVQAVAVALLPLAITLAITRHRLYDLDTTLRRAITGVTLAGCLAGLYLTLFALLGAVLPAGGATASVVAAGLTGLALQPLASRLGRAVDGWFYGDRAQPQVVLASLAERLRGATTPDEVTEAVRATVAEHLRLGSASADLLVGPHEVDDVEAGHEVLPLHHRGELVGRLVVSPRPGERGLDQQDREVLEVVALQAAPAVAAVRLAARLQRSRELLVSAREEERRRLRSDLHDGVGAALAGARLQLESAQDRVDDQVAGRMLAAAVSAVSEAVDGVRHATDDLRPPALDELGLARCLNLLCERMSTPDVRVRGDVGPLPALGAAVEVACYRIAAEALTNARRHARASRVELCVQASPEAIRLRVADDGQGMPATTRSGALGVESMRLRAEEVGGMLEIDSGDHGTTVEAELPIMEVT</sequence>
<name>A0A4P7IBB4_9ACTN</name>
<evidence type="ECO:0000313" key="6">
    <source>
        <dbReference type="EMBL" id="QBX54344.1"/>
    </source>
</evidence>
<dbReference type="Pfam" id="PF02518">
    <property type="entry name" value="HATPase_c"/>
    <property type="match status" value="1"/>
</dbReference>
<keyword evidence="4" id="KW-0812">Transmembrane</keyword>
<feature type="transmembrane region" description="Helical" evidence="4">
    <location>
        <begin position="139"/>
        <end position="157"/>
    </location>
</feature>
<dbReference type="Gene3D" id="3.30.450.40">
    <property type="match status" value="1"/>
</dbReference>
<dbReference type="CDD" id="cd16917">
    <property type="entry name" value="HATPase_UhpB-NarQ-NarX-like"/>
    <property type="match status" value="1"/>
</dbReference>
<dbReference type="Gene3D" id="3.30.565.10">
    <property type="entry name" value="Histidine kinase-like ATPase, C-terminal domain"/>
    <property type="match status" value="1"/>
</dbReference>
<dbReference type="InterPro" id="IPR036890">
    <property type="entry name" value="HATPase_C_sf"/>
</dbReference>
<keyword evidence="3" id="KW-0902">Two-component regulatory system</keyword>
<reference evidence="6 7" key="1">
    <citation type="submission" date="2019-03" db="EMBL/GenBank/DDBJ databases">
        <title>Three New Species of Nocardioides, Nocardioides euryhalodurans sp. nov., Nocardioides seonyuensis sp. nov. and Nocardioides eburneoflavus sp. nov. Iolated from Soil.</title>
        <authorList>
            <person name="Roh S.G."/>
            <person name="Lee C."/>
            <person name="Kim M.-K."/>
            <person name="Kim S.B."/>
        </authorList>
    </citation>
    <scope>NUCLEOTIDE SEQUENCE [LARGE SCALE GENOMIC DNA]</scope>
    <source>
        <strain evidence="6 7">MMS17-SY207-3</strain>
    </source>
</reference>
<dbReference type="GO" id="GO:0016020">
    <property type="term" value="C:membrane"/>
    <property type="evidence" value="ECO:0007669"/>
    <property type="project" value="InterPro"/>
</dbReference>
<dbReference type="InterPro" id="IPR050482">
    <property type="entry name" value="Sensor_HK_TwoCompSys"/>
</dbReference>
<dbReference type="PROSITE" id="PS51257">
    <property type="entry name" value="PROKAR_LIPOPROTEIN"/>
    <property type="match status" value="1"/>
</dbReference>
<evidence type="ECO:0000313" key="7">
    <source>
        <dbReference type="Proteomes" id="UP000294853"/>
    </source>
</evidence>
<dbReference type="OrthoDB" id="227596at2"/>
<dbReference type="PANTHER" id="PTHR24421">
    <property type="entry name" value="NITRATE/NITRITE SENSOR PROTEIN NARX-RELATED"/>
    <property type="match status" value="1"/>
</dbReference>
<organism evidence="6 7">
    <name type="scientific">Nocardioides seonyuensis</name>
    <dbReference type="NCBI Taxonomy" id="2518371"/>
    <lineage>
        <taxon>Bacteria</taxon>
        <taxon>Bacillati</taxon>
        <taxon>Actinomycetota</taxon>
        <taxon>Actinomycetes</taxon>
        <taxon>Propionibacteriales</taxon>
        <taxon>Nocardioidaceae</taxon>
        <taxon>Nocardioides</taxon>
    </lineage>
</organism>
<feature type="transmembrane region" description="Helical" evidence="4">
    <location>
        <begin position="271"/>
        <end position="291"/>
    </location>
</feature>
<dbReference type="InterPro" id="IPR003594">
    <property type="entry name" value="HATPase_dom"/>
</dbReference>
<dbReference type="SUPFAM" id="SSF55781">
    <property type="entry name" value="GAF domain-like"/>
    <property type="match status" value="1"/>
</dbReference>
<feature type="transmembrane region" description="Helical" evidence="4">
    <location>
        <begin position="50"/>
        <end position="75"/>
    </location>
</feature>
<feature type="transmembrane region" description="Helical" evidence="4">
    <location>
        <begin position="82"/>
        <end position="103"/>
    </location>
</feature>
<dbReference type="Gene3D" id="1.20.5.1930">
    <property type="match status" value="1"/>
</dbReference>
<dbReference type="EMBL" id="CP038436">
    <property type="protein sequence ID" value="QBX54344.1"/>
    <property type="molecule type" value="Genomic_DNA"/>
</dbReference>
<evidence type="ECO:0000256" key="3">
    <source>
        <dbReference type="ARBA" id="ARBA00023012"/>
    </source>
</evidence>
<evidence type="ECO:0000256" key="4">
    <source>
        <dbReference type="SAM" id="Phobius"/>
    </source>
</evidence>
<protein>
    <recommendedName>
        <fullName evidence="5">Histidine kinase/HSP90-like ATPase domain-containing protein</fullName>
    </recommendedName>
</protein>
<accession>A0A4P7IBB4</accession>
<feature type="transmembrane region" description="Helical" evidence="4">
    <location>
        <begin position="214"/>
        <end position="236"/>
    </location>
</feature>
<dbReference type="SMART" id="SM00387">
    <property type="entry name" value="HATPase_c"/>
    <property type="match status" value="1"/>
</dbReference>
<dbReference type="AlphaFoldDB" id="A0A4P7IBB4"/>
<keyword evidence="1" id="KW-0808">Transferase</keyword>
<keyword evidence="7" id="KW-1185">Reference proteome</keyword>
<feature type="transmembrane region" description="Helical" evidence="4">
    <location>
        <begin position="177"/>
        <end position="202"/>
    </location>
</feature>
<dbReference type="Proteomes" id="UP000294853">
    <property type="component" value="Chromosome"/>
</dbReference>
<dbReference type="Pfam" id="PF07730">
    <property type="entry name" value="HisKA_3"/>
    <property type="match status" value="1"/>
</dbReference>
<evidence type="ECO:0000256" key="1">
    <source>
        <dbReference type="ARBA" id="ARBA00022679"/>
    </source>
</evidence>
<dbReference type="InterPro" id="IPR011712">
    <property type="entry name" value="Sig_transdc_His_kin_sub3_dim/P"/>
</dbReference>
<keyword evidence="4" id="KW-1133">Transmembrane helix</keyword>
<evidence type="ECO:0000256" key="2">
    <source>
        <dbReference type="ARBA" id="ARBA00022777"/>
    </source>
</evidence>